<gene>
    <name evidence="2" type="ORF">OOU_Y34scaffold00203g72</name>
</gene>
<organism evidence="2">
    <name type="scientific">Pyricularia oryzae (strain Y34)</name>
    <name type="common">Rice blast fungus</name>
    <name type="synonym">Magnaporthe oryzae</name>
    <dbReference type="NCBI Taxonomy" id="1143189"/>
    <lineage>
        <taxon>Eukaryota</taxon>
        <taxon>Fungi</taxon>
        <taxon>Dikarya</taxon>
        <taxon>Ascomycota</taxon>
        <taxon>Pezizomycotina</taxon>
        <taxon>Sordariomycetes</taxon>
        <taxon>Sordariomycetidae</taxon>
        <taxon>Magnaporthales</taxon>
        <taxon>Pyriculariaceae</taxon>
        <taxon>Pyricularia</taxon>
    </lineage>
</organism>
<dbReference type="AlphaFoldDB" id="A0AA97P5W6"/>
<accession>A0AA97P5W6</accession>
<evidence type="ECO:0000313" key="2">
    <source>
        <dbReference type="EMBL" id="ELQ42583.1"/>
    </source>
</evidence>
<feature type="compositionally biased region" description="Polar residues" evidence="1">
    <location>
        <begin position="11"/>
        <end position="29"/>
    </location>
</feature>
<dbReference type="Proteomes" id="UP000011086">
    <property type="component" value="Unassembled WGS sequence"/>
</dbReference>
<feature type="region of interest" description="Disordered" evidence="1">
    <location>
        <begin position="11"/>
        <end position="37"/>
    </location>
</feature>
<dbReference type="EMBL" id="JH793138">
    <property type="protein sequence ID" value="ELQ42583.1"/>
    <property type="molecule type" value="Genomic_DNA"/>
</dbReference>
<proteinExistence type="predicted"/>
<reference evidence="2" key="1">
    <citation type="journal article" date="2012" name="PLoS Genet.">
        <title>Comparative analysis of the genomes of two field isolates of the rice blast fungus Magnaporthe oryzae.</title>
        <authorList>
            <person name="Xue M."/>
            <person name="Yang J."/>
            <person name="Li Z."/>
            <person name="Hu S."/>
            <person name="Yao N."/>
            <person name="Dean R.A."/>
            <person name="Zhao W."/>
            <person name="Shen M."/>
            <person name="Zhang H."/>
            <person name="Li C."/>
            <person name="Liu L."/>
            <person name="Cao L."/>
            <person name="Xu X."/>
            <person name="Xing Y."/>
            <person name="Hsiang T."/>
            <person name="Zhang Z."/>
            <person name="Xu J.R."/>
            <person name="Peng Y.L."/>
        </authorList>
    </citation>
    <scope>NUCLEOTIDE SEQUENCE</scope>
    <source>
        <strain evidence="2">Y34</strain>
    </source>
</reference>
<sequence length="37" mass="4102">MLVWDNYTDLKSPQPARSASRGSNNSYMTSIEGLPLT</sequence>
<evidence type="ECO:0000256" key="1">
    <source>
        <dbReference type="SAM" id="MobiDB-lite"/>
    </source>
</evidence>
<name>A0AA97P5W6_PYRO3</name>
<protein>
    <submittedName>
        <fullName evidence="2">Uncharacterized protein</fullName>
    </submittedName>
</protein>